<keyword evidence="11" id="KW-1185">Reference proteome</keyword>
<evidence type="ECO:0000256" key="3">
    <source>
        <dbReference type="ARBA" id="ARBA00022452"/>
    </source>
</evidence>
<dbReference type="OrthoDB" id="9768177at2"/>
<protein>
    <recommendedName>
        <fullName evidence="9">TonB-dependent receptor plug domain-containing protein</fullName>
    </recommendedName>
</protein>
<organism evidence="10 11">
    <name type="scientific">Marinilabilia rubra</name>
    <dbReference type="NCBI Taxonomy" id="2162893"/>
    <lineage>
        <taxon>Bacteria</taxon>
        <taxon>Pseudomonadati</taxon>
        <taxon>Bacteroidota</taxon>
        <taxon>Bacteroidia</taxon>
        <taxon>Marinilabiliales</taxon>
        <taxon>Marinilabiliaceae</taxon>
        <taxon>Marinilabilia</taxon>
    </lineage>
</organism>
<evidence type="ECO:0000256" key="8">
    <source>
        <dbReference type="SAM" id="SignalP"/>
    </source>
</evidence>
<proteinExistence type="inferred from homology"/>
<dbReference type="Gene3D" id="2.60.40.1120">
    <property type="entry name" value="Carboxypeptidase-like, regulatory domain"/>
    <property type="match status" value="1"/>
</dbReference>
<sequence>MKASFLVILVLSIFSLSVFGQETVVRGKVVDENGGPLPGASVVARGTSAGTITDMNGNFELNVPETAEVLTFSFIGFESVELPLDGRAFYDVVLQPTVTDLDEVVVTALGIKRDAKALGYAVQQVGGEEMEDASGIAPLSGLSGKVSGLNISGSGNGPAGSTKVLIRGVNSLTGSNDPLYVVDGVPMDNSGGASGSEWGGFDYGNAANNINPSDIESISVLKGGAAAALYGARGQNGVIMITTKSGSEQKGLGISVSSSYEIANPLVKPDFQNNYSQGAAGKFEPLSYRSWGAKMNGQSVTNFLNEEQQLRSPAEHPYDTFFQTGTTLTNTVSLNNRNEKNGVYFSASQMNNENLQPGSTYDKSSFTIRFDTKPAEYFKLDTKLNYVYTEAENRPNLAGSPDNPVYLMTVMPRSVGFDQLKPYRTVDGYPVVWTSQYQRNNDGTIAWRNAPPEFASSPLLQNPYWAINENRNEDSRNRLIGFAEATIDFKELLNLGFKLEFKGKAGVDYYSENRKRITAHNTYYKADGKATINDTRLEVREENYDFLLNAEQSWGQFRANGSLGGNLMRHTYKSVASTSESGLINEVGPYVIQNFMNPVTSEGISEREIQSLYGLFSFDYASKVFLDVTLRNDWTSVLSPENWSYLYPSVSASWIASESLTMPDWVNFLKIRGSWASVGNGGQYASYRYMNYGTNANQFHGLPYGFVPGVRPEEDLKSELTISKEVGINASLFDNRLSIDAAVYQSGTEDQIFKAPMAPSSGYNSGIVNAGYINNSGVELSISGDVIKNADLTWNLGANITRQWSEVEELDDEVDVLNLGGAGGVIIAARKGDPVGIMLGSAYARDESGRIMLDDENLPMLKTTEEGAIDTEQTIGNAYPDWLLGLKSGLRYKGAFLNVQIDSKLGHDIFSMTNMRGGLYGTLAFTEEGRDEWEKAKEISQVTGVAPNDGYMVEGVKNGVEGKYPVDPQKYWDRLARINEAFVDDASFIRLKQVSVGYQFSNDFLKTSPFKKLSVSLVANNLAYLMRNTRNISPESSFGTGNAVGYEMFSFPETRTVALNLKLDF</sequence>
<evidence type="ECO:0000256" key="1">
    <source>
        <dbReference type="ARBA" id="ARBA00004571"/>
    </source>
</evidence>
<dbReference type="InterPro" id="IPR008969">
    <property type="entry name" value="CarboxyPept-like_regulatory"/>
</dbReference>
<dbReference type="InterPro" id="IPR023997">
    <property type="entry name" value="TonB-dep_OMP_SusC/RagA_CS"/>
</dbReference>
<feature type="chain" id="PRO_5015471076" description="TonB-dependent receptor plug domain-containing protein" evidence="8">
    <location>
        <begin position="21"/>
        <end position="1065"/>
    </location>
</feature>
<dbReference type="InterPro" id="IPR023996">
    <property type="entry name" value="TonB-dep_OMP_SusC/RagA"/>
</dbReference>
<dbReference type="Gene3D" id="2.40.170.20">
    <property type="entry name" value="TonB-dependent receptor, beta-barrel domain"/>
    <property type="match status" value="1"/>
</dbReference>
<dbReference type="Pfam" id="PF07715">
    <property type="entry name" value="Plug"/>
    <property type="match status" value="1"/>
</dbReference>
<dbReference type="InterPro" id="IPR037066">
    <property type="entry name" value="Plug_dom_sf"/>
</dbReference>
<feature type="signal peptide" evidence="8">
    <location>
        <begin position="1"/>
        <end position="20"/>
    </location>
</feature>
<dbReference type="Gene3D" id="2.170.130.10">
    <property type="entry name" value="TonB-dependent receptor, plug domain"/>
    <property type="match status" value="1"/>
</dbReference>
<dbReference type="Proteomes" id="UP000244956">
    <property type="component" value="Unassembled WGS sequence"/>
</dbReference>
<comment type="caution">
    <text evidence="10">The sequence shown here is derived from an EMBL/GenBank/DDBJ whole genome shotgun (WGS) entry which is preliminary data.</text>
</comment>
<evidence type="ECO:0000313" key="10">
    <source>
        <dbReference type="EMBL" id="PWE01093.1"/>
    </source>
</evidence>
<reference evidence="10 11" key="1">
    <citation type="submission" date="2018-05" db="EMBL/GenBank/DDBJ databases">
        <title>Marinilabilia rubrum sp. nov., isolated from saltern sediment.</title>
        <authorList>
            <person name="Zhang R."/>
        </authorList>
    </citation>
    <scope>NUCLEOTIDE SEQUENCE [LARGE SCALE GENOMIC DNA]</scope>
    <source>
        <strain evidence="10 11">WTE16</strain>
    </source>
</reference>
<dbReference type="InterPro" id="IPR036942">
    <property type="entry name" value="Beta-barrel_TonB_sf"/>
</dbReference>
<keyword evidence="6 7" id="KW-0998">Cell outer membrane</keyword>
<evidence type="ECO:0000313" key="11">
    <source>
        <dbReference type="Proteomes" id="UP000244956"/>
    </source>
</evidence>
<evidence type="ECO:0000256" key="2">
    <source>
        <dbReference type="ARBA" id="ARBA00022448"/>
    </source>
</evidence>
<keyword evidence="2 7" id="KW-0813">Transport</keyword>
<dbReference type="RefSeq" id="WP_109262547.1">
    <property type="nucleotide sequence ID" value="NZ_QEWP01000001.1"/>
</dbReference>
<name>A0A2U2BDI1_9BACT</name>
<keyword evidence="5 7" id="KW-0472">Membrane</keyword>
<keyword evidence="4 7" id="KW-0812">Transmembrane</keyword>
<keyword evidence="3 7" id="KW-1134">Transmembrane beta strand</keyword>
<dbReference type="Pfam" id="PF13715">
    <property type="entry name" value="CarbopepD_reg_2"/>
    <property type="match status" value="1"/>
</dbReference>
<evidence type="ECO:0000256" key="5">
    <source>
        <dbReference type="ARBA" id="ARBA00023136"/>
    </source>
</evidence>
<comment type="subcellular location">
    <subcellularLocation>
        <location evidence="1 7">Cell outer membrane</location>
        <topology evidence="1 7">Multi-pass membrane protein</topology>
    </subcellularLocation>
</comment>
<feature type="domain" description="TonB-dependent receptor plug" evidence="9">
    <location>
        <begin position="118"/>
        <end position="238"/>
    </location>
</feature>
<evidence type="ECO:0000256" key="6">
    <source>
        <dbReference type="ARBA" id="ARBA00023237"/>
    </source>
</evidence>
<evidence type="ECO:0000256" key="4">
    <source>
        <dbReference type="ARBA" id="ARBA00022692"/>
    </source>
</evidence>
<dbReference type="EMBL" id="QEWP01000001">
    <property type="protein sequence ID" value="PWE01093.1"/>
    <property type="molecule type" value="Genomic_DNA"/>
</dbReference>
<evidence type="ECO:0000259" key="9">
    <source>
        <dbReference type="Pfam" id="PF07715"/>
    </source>
</evidence>
<dbReference type="NCBIfam" id="TIGR04056">
    <property type="entry name" value="OMP_RagA_SusC"/>
    <property type="match status" value="1"/>
</dbReference>
<evidence type="ECO:0000256" key="7">
    <source>
        <dbReference type="PROSITE-ProRule" id="PRU01360"/>
    </source>
</evidence>
<dbReference type="SUPFAM" id="SSF56935">
    <property type="entry name" value="Porins"/>
    <property type="match status" value="1"/>
</dbReference>
<comment type="similarity">
    <text evidence="7">Belongs to the TonB-dependent receptor family.</text>
</comment>
<dbReference type="InterPro" id="IPR039426">
    <property type="entry name" value="TonB-dep_rcpt-like"/>
</dbReference>
<keyword evidence="8" id="KW-0732">Signal</keyword>
<dbReference type="GO" id="GO:0009279">
    <property type="term" value="C:cell outer membrane"/>
    <property type="evidence" value="ECO:0007669"/>
    <property type="project" value="UniProtKB-SubCell"/>
</dbReference>
<accession>A0A2U2BDI1</accession>
<dbReference type="InterPro" id="IPR012910">
    <property type="entry name" value="Plug_dom"/>
</dbReference>
<dbReference type="SUPFAM" id="SSF49464">
    <property type="entry name" value="Carboxypeptidase regulatory domain-like"/>
    <property type="match status" value="1"/>
</dbReference>
<gene>
    <name evidence="10" type="ORF">DDZ16_00985</name>
</gene>
<dbReference type="PROSITE" id="PS52016">
    <property type="entry name" value="TONB_DEPENDENT_REC_3"/>
    <property type="match status" value="1"/>
</dbReference>
<dbReference type="NCBIfam" id="TIGR04057">
    <property type="entry name" value="SusC_RagA_signa"/>
    <property type="match status" value="1"/>
</dbReference>
<dbReference type="AlphaFoldDB" id="A0A2U2BDI1"/>